<sequence>MTDVQALDQPGKRYPYEETSIIDEAFSSTKLITEMKNSLFEMQDWFQGRINESVGAADVLKSVRKIEAPFDSVAERLVKWTDAIVELNRIVEADLEKCFALVKDPKLFTKVIHPISILSDFMVNCFQNPGIVAYQNFNSVLQKYSPLKVTQDFVEYLKEKKTNPVILSMDAGEFHSIETWNEWMTIIERTLAYLMFIEAFARGYLNAKNQQSEMMSEISSLSKLMEEWKKDYKLPLDDRIFQNELYSFIRKFLRKNTNLNNAQKADGIAAQLSTYSTSDAFYVIVMDETNGMEDSSYHCGSHERLVEYCRDGNVVLVYRSHTANRTRPEDFKNIEKDVEACRNGKLFCNGTLENAIQEHILDKKLLSATGFVALAKKTLKPEIRSANCQEYKWGPGWWIQANMKDQKTDSSFPCNLIAAFD</sequence>
<reference evidence="2" key="1">
    <citation type="submission" date="2011-07" db="EMBL/GenBank/DDBJ databases">
        <authorList>
            <consortium name="Caenorhabditis brenneri Sequencing and Analysis Consortium"/>
            <person name="Wilson R.K."/>
        </authorList>
    </citation>
    <scope>NUCLEOTIDE SEQUENCE [LARGE SCALE GENOMIC DNA]</scope>
    <source>
        <strain evidence="2">PB2801</strain>
    </source>
</reference>
<proteinExistence type="predicted"/>
<dbReference type="InterPro" id="IPR007767">
    <property type="entry name" value="DUF684"/>
</dbReference>
<dbReference type="HOGENOM" id="CLU_040461_1_1_1"/>
<dbReference type="InParanoid" id="G0P419"/>
<dbReference type="Proteomes" id="UP000008068">
    <property type="component" value="Unassembled WGS sequence"/>
</dbReference>
<accession>G0P419</accession>
<dbReference type="PANTHER" id="PTHR31464">
    <property type="entry name" value="PROTEIN CBG01266"/>
    <property type="match status" value="1"/>
</dbReference>
<evidence type="ECO:0000313" key="1">
    <source>
        <dbReference type="EMBL" id="EGT44575.1"/>
    </source>
</evidence>
<protein>
    <submittedName>
        <fullName evidence="1">Uncharacterized protein</fullName>
    </submittedName>
</protein>
<keyword evidence="2" id="KW-1185">Reference proteome</keyword>
<evidence type="ECO:0000313" key="2">
    <source>
        <dbReference type="Proteomes" id="UP000008068"/>
    </source>
</evidence>
<dbReference type="EMBL" id="GL380056">
    <property type="protein sequence ID" value="EGT44575.1"/>
    <property type="molecule type" value="Genomic_DNA"/>
</dbReference>
<dbReference type="OrthoDB" id="5789346at2759"/>
<organism evidence="2">
    <name type="scientific">Caenorhabditis brenneri</name>
    <name type="common">Nematode worm</name>
    <dbReference type="NCBI Taxonomy" id="135651"/>
    <lineage>
        <taxon>Eukaryota</taxon>
        <taxon>Metazoa</taxon>
        <taxon>Ecdysozoa</taxon>
        <taxon>Nematoda</taxon>
        <taxon>Chromadorea</taxon>
        <taxon>Rhabditida</taxon>
        <taxon>Rhabditina</taxon>
        <taxon>Rhabditomorpha</taxon>
        <taxon>Rhabditoidea</taxon>
        <taxon>Rhabditidae</taxon>
        <taxon>Peloderinae</taxon>
        <taxon>Caenorhabditis</taxon>
    </lineage>
</organism>
<gene>
    <name evidence="1" type="ORF">CAEBREN_20404</name>
</gene>
<dbReference type="PANTHER" id="PTHR31464:SF7">
    <property type="entry name" value="DUF4781 DOMAIN-CONTAINING PROTEIN"/>
    <property type="match status" value="1"/>
</dbReference>
<name>G0P419_CAEBE</name>
<dbReference type="Pfam" id="PF05075">
    <property type="entry name" value="DUF684"/>
    <property type="match status" value="1"/>
</dbReference>
<dbReference type="AlphaFoldDB" id="G0P419"/>